<dbReference type="AlphaFoldDB" id="A0A1W0WPR5"/>
<proteinExistence type="predicted"/>
<organism evidence="2 3">
    <name type="scientific">Hypsibius exemplaris</name>
    <name type="common">Freshwater tardigrade</name>
    <dbReference type="NCBI Taxonomy" id="2072580"/>
    <lineage>
        <taxon>Eukaryota</taxon>
        <taxon>Metazoa</taxon>
        <taxon>Ecdysozoa</taxon>
        <taxon>Tardigrada</taxon>
        <taxon>Eutardigrada</taxon>
        <taxon>Parachela</taxon>
        <taxon>Hypsibioidea</taxon>
        <taxon>Hypsibiidae</taxon>
        <taxon>Hypsibius</taxon>
    </lineage>
</organism>
<comment type="caution">
    <text evidence="2">The sequence shown here is derived from an EMBL/GenBank/DDBJ whole genome shotgun (WGS) entry which is preliminary data.</text>
</comment>
<sequence>MWTIAARGQARQSVGYKPMTPATFTARRTFKNPHRTSARVCRHGGEHVSRTTHHSTSSSSALPERNVMQRMRKGLVSLRSGMMARLQKATPRRSSFECDVTEESPVVEREDAAEEDHGSVSASAVPCSLVKPKCLLSSSWA</sequence>
<accession>A0A1W0WPR5</accession>
<dbReference type="Proteomes" id="UP000192578">
    <property type="component" value="Unassembled WGS sequence"/>
</dbReference>
<feature type="region of interest" description="Disordered" evidence="1">
    <location>
        <begin position="87"/>
        <end position="122"/>
    </location>
</feature>
<dbReference type="EMBL" id="MTYJ01000064">
    <property type="protein sequence ID" value="OQV17201.1"/>
    <property type="molecule type" value="Genomic_DNA"/>
</dbReference>
<evidence type="ECO:0000256" key="1">
    <source>
        <dbReference type="SAM" id="MobiDB-lite"/>
    </source>
</evidence>
<gene>
    <name evidence="2" type="ORF">BV898_08694</name>
</gene>
<evidence type="ECO:0000313" key="3">
    <source>
        <dbReference type="Proteomes" id="UP000192578"/>
    </source>
</evidence>
<feature type="compositionally biased region" description="Basic and acidic residues" evidence="1">
    <location>
        <begin position="106"/>
        <end position="118"/>
    </location>
</feature>
<feature type="region of interest" description="Disordered" evidence="1">
    <location>
        <begin position="31"/>
        <end position="67"/>
    </location>
</feature>
<reference evidence="3" key="1">
    <citation type="submission" date="2017-01" db="EMBL/GenBank/DDBJ databases">
        <title>Comparative genomics of anhydrobiosis in the tardigrade Hypsibius dujardini.</title>
        <authorList>
            <person name="Yoshida Y."/>
            <person name="Koutsovoulos G."/>
            <person name="Laetsch D."/>
            <person name="Stevens L."/>
            <person name="Kumar S."/>
            <person name="Horikawa D."/>
            <person name="Ishino K."/>
            <person name="Komine S."/>
            <person name="Tomita M."/>
            <person name="Blaxter M."/>
            <person name="Arakawa K."/>
        </authorList>
    </citation>
    <scope>NUCLEOTIDE SEQUENCE [LARGE SCALE GENOMIC DNA]</scope>
    <source>
        <strain evidence="3">Z151</strain>
    </source>
</reference>
<protein>
    <submittedName>
        <fullName evidence="2">Uncharacterized protein</fullName>
    </submittedName>
</protein>
<name>A0A1W0WPR5_HYPEX</name>
<evidence type="ECO:0000313" key="2">
    <source>
        <dbReference type="EMBL" id="OQV17201.1"/>
    </source>
</evidence>
<feature type="compositionally biased region" description="Basic residues" evidence="1">
    <location>
        <begin position="31"/>
        <end position="42"/>
    </location>
</feature>
<keyword evidence="3" id="KW-1185">Reference proteome</keyword>